<sequence length="1068" mass="121038">MVLDASHLPGSLNAQVSGKHLSKYPDKELAIRIFSTLVDSNDTIFSLGLSKDQVKLLALLAKARHYSKGQFYCREGENRSEFAVVIDGEFTLQDIPRHSCSLGPGSFIGEVGLLGTKFVKCEFCVRATIDSTLVTVPYRKYLTFIANYSETEARTLEFLNSAVCSNLMKLLKLKKENVAARMLQCAQRSHRARSFFHSSKKDTKRLACVAIQRMFRKYRFKMNLWLKRQIPRVEMIQCAVRSWIARRVVREIRAESNHEQVRKAVSDVNFCKYKVTEWKKMKIAGTLANSVSIHREDSSSAVVLGQLPTQKSDKVLGKSTLWTKDGKLEGQQDSAQATNVKKNDILYKWLRRTIHKSFRSWALYIQTLKDKIQRGKKSVKHFLYGPLYYFFGLWSSQRNSKYVSPWRAAPGKTVILTHEGKEYEYTNGHRVAGDNGVGVLLEPLLSSKALWKVQWVSSGLISSYFTGSCGRYFLQWWKGAESEMQLPRVHSDTEPPASLVKIMEQPNQAEKNVGQQPQTYLEYRQTSIEIMKVVGSSRDRLEMTRSVTVPFGAKYFLPCPPASEWALEMNFEPNTLEHTARVSLRASEATLKDCGKGELGIIVSPLVEVRVDGHQLKTMKPFQVKIPHRCSSTSHLNLYHWSVGKMFPEKILSAEFSTDYCTATVEAFGVFAVLNGQPSTPDVLYAKLDVGDLYRDNIGKLVTKVHFGKTFSGRVLLVPRGSACSTAVPCMSFLPRFLVRNGSTVDKIELEPLKKLKGYTLNSWSNRQAYIGRMFIINFSFIVQAVAGIHAPTRLPMVDCKVILFSSRGQELLTFENGNEIRIQVTTTDLKIYVSFEERLAPMSYTCTLQGRESLRDIRVWVAKCIGGNEIEPLALSRFSNLRFVSADRSDYLSLSDECFEHASAHLPEVRLQALTKLDVRYGSEGDVVDMLQDVFMRTRQAPLPKEISQRSLPSLKSKSGLSQQLTLGRKMPLLGCPTSDDWTQPSVDSLARYKELSKELDRHGGAHLDKRARNLEGTVANESKWLRSGFLTSREESSRRTRLPRLPLDQVHSLRNRSRLDGFFTSR</sequence>
<dbReference type="Gene3D" id="2.60.120.10">
    <property type="entry name" value="Jelly Rolls"/>
    <property type="match status" value="1"/>
</dbReference>
<dbReference type="InterPro" id="IPR014710">
    <property type="entry name" value="RmlC-like_jellyroll"/>
</dbReference>
<dbReference type="InterPro" id="IPR018490">
    <property type="entry name" value="cNMP-bd_dom_sf"/>
</dbReference>
<dbReference type="SMART" id="SM00100">
    <property type="entry name" value="cNMP"/>
    <property type="match status" value="1"/>
</dbReference>
<proteinExistence type="predicted"/>
<reference evidence="2" key="1">
    <citation type="submission" date="2021-01" db="EMBL/GenBank/DDBJ databases">
        <authorList>
            <person name="Corre E."/>
            <person name="Pelletier E."/>
            <person name="Niang G."/>
            <person name="Scheremetjew M."/>
            <person name="Finn R."/>
            <person name="Kale V."/>
            <person name="Holt S."/>
            <person name="Cochrane G."/>
            <person name="Meng A."/>
            <person name="Brown T."/>
            <person name="Cohen L."/>
        </authorList>
    </citation>
    <scope>NUCLEOTIDE SEQUENCE</scope>
    <source>
        <strain evidence="2">CCMP 2712</strain>
    </source>
</reference>
<evidence type="ECO:0000313" key="2">
    <source>
        <dbReference type="EMBL" id="CAE2319996.1"/>
    </source>
</evidence>
<dbReference type="InterPro" id="IPR000595">
    <property type="entry name" value="cNMP-bd_dom"/>
</dbReference>
<dbReference type="PROSITE" id="PS50042">
    <property type="entry name" value="CNMP_BINDING_3"/>
    <property type="match status" value="1"/>
</dbReference>
<dbReference type="AlphaFoldDB" id="A0A7S4U8D8"/>
<name>A0A7S4U8D8_GUITH</name>
<dbReference type="SUPFAM" id="SSF51206">
    <property type="entry name" value="cAMP-binding domain-like"/>
    <property type="match status" value="1"/>
</dbReference>
<dbReference type="Pfam" id="PF00027">
    <property type="entry name" value="cNMP_binding"/>
    <property type="match status" value="1"/>
</dbReference>
<protein>
    <recommendedName>
        <fullName evidence="1">Cyclic nucleotide-binding domain-containing protein</fullName>
    </recommendedName>
</protein>
<gene>
    <name evidence="2" type="ORF">GTHE00462_LOCUS26627</name>
</gene>
<accession>A0A7S4U8D8</accession>
<evidence type="ECO:0000259" key="1">
    <source>
        <dbReference type="PROSITE" id="PS50042"/>
    </source>
</evidence>
<feature type="domain" description="Cyclic nucleotide-binding" evidence="1">
    <location>
        <begin position="45"/>
        <end position="162"/>
    </location>
</feature>
<dbReference type="EMBL" id="HBKN01034145">
    <property type="protein sequence ID" value="CAE2319996.1"/>
    <property type="molecule type" value="Transcribed_RNA"/>
</dbReference>
<organism evidence="2">
    <name type="scientific">Guillardia theta</name>
    <name type="common">Cryptophyte</name>
    <name type="synonym">Cryptomonas phi</name>
    <dbReference type="NCBI Taxonomy" id="55529"/>
    <lineage>
        <taxon>Eukaryota</taxon>
        <taxon>Cryptophyceae</taxon>
        <taxon>Pyrenomonadales</taxon>
        <taxon>Geminigeraceae</taxon>
        <taxon>Guillardia</taxon>
    </lineage>
</organism>
<dbReference type="CDD" id="cd00038">
    <property type="entry name" value="CAP_ED"/>
    <property type="match status" value="1"/>
</dbReference>